<keyword evidence="1" id="KW-0732">Signal</keyword>
<dbReference type="Proteomes" id="UP000192907">
    <property type="component" value="Unassembled WGS sequence"/>
</dbReference>
<evidence type="ECO:0000256" key="1">
    <source>
        <dbReference type="SAM" id="SignalP"/>
    </source>
</evidence>
<gene>
    <name evidence="2" type="ORF">SAMN06296036_108229</name>
</gene>
<organism evidence="2 3">
    <name type="scientific">Pseudobacteriovorax antillogorgiicola</name>
    <dbReference type="NCBI Taxonomy" id="1513793"/>
    <lineage>
        <taxon>Bacteria</taxon>
        <taxon>Pseudomonadati</taxon>
        <taxon>Bdellovibrionota</taxon>
        <taxon>Oligoflexia</taxon>
        <taxon>Oligoflexales</taxon>
        <taxon>Pseudobacteriovoracaceae</taxon>
        <taxon>Pseudobacteriovorax</taxon>
    </lineage>
</organism>
<dbReference type="Pfam" id="PF19671">
    <property type="entry name" value="DUF6174"/>
    <property type="match status" value="1"/>
</dbReference>
<dbReference type="OrthoDB" id="5740696at2"/>
<sequence length="153" mass="16991">MKLLATLGLVFGLSLSAMGAESVDSKKAPELTSPGSAELWSSALARWKRANLANYSYSVDIFCFCGDVGGYDVTVKDYEVVDIQKTSEGRGGYFDGKMDSLFRSIELDIIYGAKFSAQEYDPKLGYPVKVYQDTAPQVDYFYHIDITNFEILD</sequence>
<feature type="chain" id="PRO_5012147670" evidence="1">
    <location>
        <begin position="20"/>
        <end position="153"/>
    </location>
</feature>
<dbReference type="AlphaFoldDB" id="A0A1Y6BYK5"/>
<dbReference type="InterPro" id="IPR046172">
    <property type="entry name" value="DUF6174"/>
</dbReference>
<evidence type="ECO:0000313" key="3">
    <source>
        <dbReference type="Proteomes" id="UP000192907"/>
    </source>
</evidence>
<evidence type="ECO:0000313" key="2">
    <source>
        <dbReference type="EMBL" id="SMF27472.1"/>
    </source>
</evidence>
<name>A0A1Y6BYK5_9BACT</name>
<protein>
    <submittedName>
        <fullName evidence="2">Uncharacterized protein</fullName>
    </submittedName>
</protein>
<proteinExistence type="predicted"/>
<reference evidence="3" key="1">
    <citation type="submission" date="2017-04" db="EMBL/GenBank/DDBJ databases">
        <authorList>
            <person name="Varghese N."/>
            <person name="Submissions S."/>
        </authorList>
    </citation>
    <scope>NUCLEOTIDE SEQUENCE [LARGE SCALE GENOMIC DNA]</scope>
    <source>
        <strain evidence="3">RKEM611</strain>
    </source>
</reference>
<dbReference type="RefSeq" id="WP_132318706.1">
    <property type="nucleotide sequence ID" value="NZ_FWZT01000008.1"/>
</dbReference>
<accession>A0A1Y6BYK5</accession>
<feature type="signal peptide" evidence="1">
    <location>
        <begin position="1"/>
        <end position="19"/>
    </location>
</feature>
<dbReference type="EMBL" id="FWZT01000008">
    <property type="protein sequence ID" value="SMF27472.1"/>
    <property type="molecule type" value="Genomic_DNA"/>
</dbReference>
<keyword evidence="3" id="KW-1185">Reference proteome</keyword>